<evidence type="ECO:0000256" key="1">
    <source>
        <dbReference type="SAM" id="MobiDB-lite"/>
    </source>
</evidence>
<evidence type="ECO:0000313" key="3">
    <source>
        <dbReference type="Proteomes" id="UP001066276"/>
    </source>
</evidence>
<comment type="caution">
    <text evidence="2">The sequence shown here is derived from an EMBL/GenBank/DDBJ whole genome shotgun (WGS) entry which is preliminary data.</text>
</comment>
<proteinExistence type="predicted"/>
<gene>
    <name evidence="2" type="ORF">NDU88_005957</name>
</gene>
<organism evidence="2 3">
    <name type="scientific">Pleurodeles waltl</name>
    <name type="common">Iberian ribbed newt</name>
    <dbReference type="NCBI Taxonomy" id="8319"/>
    <lineage>
        <taxon>Eukaryota</taxon>
        <taxon>Metazoa</taxon>
        <taxon>Chordata</taxon>
        <taxon>Craniata</taxon>
        <taxon>Vertebrata</taxon>
        <taxon>Euteleostomi</taxon>
        <taxon>Amphibia</taxon>
        <taxon>Batrachia</taxon>
        <taxon>Caudata</taxon>
        <taxon>Salamandroidea</taxon>
        <taxon>Salamandridae</taxon>
        <taxon>Pleurodelinae</taxon>
        <taxon>Pleurodeles</taxon>
    </lineage>
</organism>
<feature type="region of interest" description="Disordered" evidence="1">
    <location>
        <begin position="222"/>
        <end position="241"/>
    </location>
</feature>
<dbReference type="EMBL" id="JANPWB010000013">
    <property type="protein sequence ID" value="KAJ1108581.1"/>
    <property type="molecule type" value="Genomic_DNA"/>
</dbReference>
<evidence type="ECO:0000313" key="2">
    <source>
        <dbReference type="EMBL" id="KAJ1108581.1"/>
    </source>
</evidence>
<protein>
    <submittedName>
        <fullName evidence="2">Uncharacterized protein</fullName>
    </submittedName>
</protein>
<feature type="region of interest" description="Disordered" evidence="1">
    <location>
        <begin position="1"/>
        <end position="22"/>
    </location>
</feature>
<feature type="compositionally biased region" description="Basic residues" evidence="1">
    <location>
        <begin position="1"/>
        <end position="18"/>
    </location>
</feature>
<accession>A0AAV7MZ18</accession>
<reference evidence="2" key="1">
    <citation type="journal article" date="2022" name="bioRxiv">
        <title>Sequencing and chromosome-scale assembly of the giantPleurodeles waltlgenome.</title>
        <authorList>
            <person name="Brown T."/>
            <person name="Elewa A."/>
            <person name="Iarovenko S."/>
            <person name="Subramanian E."/>
            <person name="Araus A.J."/>
            <person name="Petzold A."/>
            <person name="Susuki M."/>
            <person name="Suzuki K.-i.T."/>
            <person name="Hayashi T."/>
            <person name="Toyoda A."/>
            <person name="Oliveira C."/>
            <person name="Osipova E."/>
            <person name="Leigh N.D."/>
            <person name="Simon A."/>
            <person name="Yun M.H."/>
        </authorList>
    </citation>
    <scope>NUCLEOTIDE SEQUENCE</scope>
    <source>
        <strain evidence="2">20211129_DDA</strain>
        <tissue evidence="2">Liver</tissue>
    </source>
</reference>
<keyword evidence="3" id="KW-1185">Reference proteome</keyword>
<dbReference type="AlphaFoldDB" id="A0AAV7MZ18"/>
<feature type="region of interest" description="Disordered" evidence="1">
    <location>
        <begin position="140"/>
        <end position="169"/>
    </location>
</feature>
<name>A0AAV7MZ18_PLEWA</name>
<dbReference type="Proteomes" id="UP001066276">
    <property type="component" value="Chromosome 9"/>
</dbReference>
<sequence length="302" mass="32485">MTQASRRRLGHPGTKQRRAPGWSAGCHLQDGVEDGRRLRTLLLGGVAVWRCGFCAPDAAAWEEQRPGSSGIQSKSRGEYTGCVVCGGCGAHDARGTVARDEVESDVSLEEGELRNSGSEAEWWEWKGRGDSNPVRKSFQAEHAVGRPGAIRRSELKERRGRYKSGPLLSPGKASSCSMVSVASEAREASVRLVKGVYVQDMGLATDNGASGEVAKEVRTSGFLEEGESPSSLRAIRPPNLRTSGIQKPGQLLLATELIHDFGFESCAEVATYLQGRAWACVPGPVPREREISNGVVPKKSEV</sequence>